<organism evidence="7 8">
    <name type="scientific">Yoonia tamlensis</name>
    <dbReference type="NCBI Taxonomy" id="390270"/>
    <lineage>
        <taxon>Bacteria</taxon>
        <taxon>Pseudomonadati</taxon>
        <taxon>Pseudomonadota</taxon>
        <taxon>Alphaproteobacteria</taxon>
        <taxon>Rhodobacterales</taxon>
        <taxon>Paracoccaceae</taxon>
        <taxon>Yoonia</taxon>
    </lineage>
</organism>
<comment type="similarity">
    <text evidence="6">Belongs to the group II decarboxylase family.</text>
</comment>
<dbReference type="InterPro" id="IPR015421">
    <property type="entry name" value="PyrdxlP-dep_Trfase_major"/>
</dbReference>
<evidence type="ECO:0000256" key="4">
    <source>
        <dbReference type="ARBA" id="ARBA00023239"/>
    </source>
</evidence>
<dbReference type="EMBL" id="FOYP01000003">
    <property type="protein sequence ID" value="SFR58312.1"/>
    <property type="molecule type" value="Genomic_DNA"/>
</dbReference>
<dbReference type="GO" id="GO:0006520">
    <property type="term" value="P:amino acid metabolic process"/>
    <property type="evidence" value="ECO:0007669"/>
    <property type="project" value="InterPro"/>
</dbReference>
<keyword evidence="2" id="KW-0210">Decarboxylase</keyword>
<evidence type="ECO:0000256" key="6">
    <source>
        <dbReference type="RuleBase" id="RU000382"/>
    </source>
</evidence>
<dbReference type="InterPro" id="IPR010977">
    <property type="entry name" value="Aromatic_deC"/>
</dbReference>
<evidence type="ECO:0000256" key="2">
    <source>
        <dbReference type="ARBA" id="ARBA00022793"/>
    </source>
</evidence>
<dbReference type="AlphaFoldDB" id="A0A1I6HV23"/>
<dbReference type="InterPro" id="IPR015424">
    <property type="entry name" value="PyrdxlP-dep_Trfase"/>
</dbReference>
<gene>
    <name evidence="7" type="ORF">SAMN04488005_3015</name>
</gene>
<comment type="cofactor">
    <cofactor evidence="1 5 6">
        <name>pyridoxal 5'-phosphate</name>
        <dbReference type="ChEBI" id="CHEBI:597326"/>
    </cofactor>
</comment>
<dbReference type="Pfam" id="PF00282">
    <property type="entry name" value="Pyridoxal_deC"/>
    <property type="match status" value="1"/>
</dbReference>
<dbReference type="InterPro" id="IPR021115">
    <property type="entry name" value="Pyridoxal-P_BS"/>
</dbReference>
<evidence type="ECO:0000256" key="1">
    <source>
        <dbReference type="ARBA" id="ARBA00001933"/>
    </source>
</evidence>
<evidence type="ECO:0000313" key="8">
    <source>
        <dbReference type="Proteomes" id="UP000199478"/>
    </source>
</evidence>
<evidence type="ECO:0000256" key="5">
    <source>
        <dbReference type="PIRSR" id="PIRSR602129-50"/>
    </source>
</evidence>
<dbReference type="Proteomes" id="UP000199478">
    <property type="component" value="Unassembled WGS sequence"/>
</dbReference>
<dbReference type="GO" id="GO:0016831">
    <property type="term" value="F:carboxy-lyase activity"/>
    <property type="evidence" value="ECO:0007669"/>
    <property type="project" value="UniProtKB-KW"/>
</dbReference>
<dbReference type="Gene3D" id="3.90.1150.170">
    <property type="match status" value="2"/>
</dbReference>
<feature type="modified residue" description="N6-(pyridoxal phosphate)lysine" evidence="5">
    <location>
        <position position="297"/>
    </location>
</feature>
<sequence>MNDLPNHPSLDPDDWDAFRARAHRMLDAAIDQMAQARDGRVWTAAPENIKTLTPPPTKGDAAKSDAQMKALLPYGVGNTHPRFFGWVHGSGTPSNIIAEMVAAAMNANLGGRDHGAIYIEKQVVDWCKSIFGFPDTASGLVVSGTSIATLIALKTARDRMTDFAARKAGGTAGLVGYTSTQTHSCVARTFDMLGLGSDALRKIPVNAAFEIDTEALQAAITADRAAGLTPFAIIGTAGAVNVGAIDDLAALADIAASENLWFHVDGAFGATAILSDKIKPRLAGLTRADSIAFDFHKWLHVNYDAGFILIRDADAHRRAFSERPDYLAPAARGLAAGNPWPTEYGPELSRGFRALKIWAQLMEHGTEKLGQLITQNCDQAQYLAGLVNDDPAFELCAPVALNICCFRYTALATDLSRLNAEIVIQLQLEGVAAPSTTVLSGDTVIRVNITNHRTTYADLDILLAATRKIGAQLVQERKFATA</sequence>
<evidence type="ECO:0000256" key="3">
    <source>
        <dbReference type="ARBA" id="ARBA00022898"/>
    </source>
</evidence>
<proteinExistence type="inferred from homology"/>
<keyword evidence="8" id="KW-1185">Reference proteome</keyword>
<evidence type="ECO:0000313" key="7">
    <source>
        <dbReference type="EMBL" id="SFR58312.1"/>
    </source>
</evidence>
<dbReference type="PANTHER" id="PTHR11999">
    <property type="entry name" value="GROUP II PYRIDOXAL-5-PHOSPHATE DECARBOXYLASE"/>
    <property type="match status" value="1"/>
</dbReference>
<dbReference type="PRINTS" id="PR00800">
    <property type="entry name" value="YHDCRBOXLASE"/>
</dbReference>
<dbReference type="GO" id="GO:0019752">
    <property type="term" value="P:carboxylic acid metabolic process"/>
    <property type="evidence" value="ECO:0007669"/>
    <property type="project" value="InterPro"/>
</dbReference>
<accession>A0A1I6HV23</accession>
<dbReference type="OrthoDB" id="9803665at2"/>
<dbReference type="InterPro" id="IPR002129">
    <property type="entry name" value="PyrdxlP-dep_de-COase"/>
</dbReference>
<keyword evidence="4 6" id="KW-0456">Lyase</keyword>
<dbReference type="GO" id="GO:0030170">
    <property type="term" value="F:pyridoxal phosphate binding"/>
    <property type="evidence" value="ECO:0007669"/>
    <property type="project" value="InterPro"/>
</dbReference>
<dbReference type="STRING" id="390270.SAMN04488005_3015"/>
<reference evidence="8" key="1">
    <citation type="submission" date="2016-10" db="EMBL/GenBank/DDBJ databases">
        <authorList>
            <person name="Varghese N."/>
            <person name="Submissions S."/>
        </authorList>
    </citation>
    <scope>NUCLEOTIDE SEQUENCE [LARGE SCALE GENOMIC DNA]</scope>
    <source>
        <strain evidence="8">DSM 26879</strain>
    </source>
</reference>
<keyword evidence="3 5" id="KW-0663">Pyridoxal phosphate</keyword>
<name>A0A1I6HV23_9RHOB</name>
<protein>
    <submittedName>
        <fullName evidence="7">Glutamate or tyrosine decarboxylase</fullName>
    </submittedName>
</protein>
<dbReference type="RefSeq" id="WP_090201811.1">
    <property type="nucleotide sequence ID" value="NZ_FOYP01000003.1"/>
</dbReference>
<dbReference type="PROSITE" id="PS00392">
    <property type="entry name" value="DDC_GAD_HDC_YDC"/>
    <property type="match status" value="1"/>
</dbReference>
<dbReference type="PANTHER" id="PTHR11999:SF70">
    <property type="entry name" value="MIP05841P"/>
    <property type="match status" value="1"/>
</dbReference>
<dbReference type="SUPFAM" id="SSF53383">
    <property type="entry name" value="PLP-dependent transferases"/>
    <property type="match status" value="1"/>
</dbReference>
<dbReference type="Gene3D" id="3.40.640.10">
    <property type="entry name" value="Type I PLP-dependent aspartate aminotransferase-like (Major domain)"/>
    <property type="match status" value="1"/>
</dbReference>